<dbReference type="NCBIfam" id="TIGR02401">
    <property type="entry name" value="trehalose_TreY"/>
    <property type="match status" value="1"/>
</dbReference>
<dbReference type="OrthoDB" id="9811841at2"/>
<dbReference type="InterPro" id="IPR017853">
    <property type="entry name" value="GH"/>
</dbReference>
<proteinExistence type="predicted"/>
<feature type="domain" description="Glycosyl hydrolase family 13 catalytic" evidence="1">
    <location>
        <begin position="4"/>
        <end position="470"/>
    </location>
</feature>
<dbReference type="RefSeq" id="WP_119048553.1">
    <property type="nucleotide sequence ID" value="NZ_CP032157.1"/>
</dbReference>
<sequence length="889" mass="101272">MYIPSATYRIQLHKGFTLQQLEDILGYLQQLGISTIYASPVTNAGAGSTHGYDVTDPHTINPGIGSLEELKKVILAAKQKGLGWLQDIVPNHMAFSPANKRLMDALERDALSEFHGYFDINWKHPGCRGKVIAPFLGDTLTHCIANNEIQIVLNKEGFWVQYQQQQYPLSLPACSMLLSVFTMLAKGKDMPRQLMQLWPGGWQNASFARWQQYKAGVFEKIAGNNRQRQQLEAWLAVINKDKELLTQLVEGQYYQLCHWQEVNKHINYRRFFTISSLISLRMEAAPVFNDYHILLHQLYNEGFIQGLRIDHIDGLYDPLQYTQQLRSLFGEDCYIVAEKILEAGEDLPAAWPLQGTTGYEFLAAVSQLLTNRTGGARLTRFYQSLEPGQQSLARQTIANKQLILDQYMQGEWDNLTRYFEELHLAPYEANWKQAIGALMVALPVYRLYPGSFPLPPADRLLLEEAIAQARQILPAAGHELDHLQQLFCGHTPGTDKQEAILLFLKKLNQYTGPLMAKGVEDTTFYTWNACIAHNEVGDTPQALGSTIGAFHQQMKARQQATPLSLNATATHDTKRGEDARLRINMLSEMPGQWELAVSTWFSLNEPIHTLVDGRPAPTRNEEYFLYQAIIGGFPEDSIPTPQWIERLQQSFQKAIREAKVHTTWDQPHETYEQACHDFIHRLFAKDHSFLQHFLPFMQQVNEAAAVASLSQLLIKLTAPGIPDIYQGCELGDYSFVDPDNRRPVDYQQRIQYLQQVQQEEQRGREALFAFLRSHRAQGLEKLFLTWKALQFRRQHKELFIHGDYNELTVSGATPVAIAYTRQWQQQQVIVVASLPAAREQQEAWITLPGDMSSHWTNVLTGESIHLTGNRVPLTTCCTWLPVALLSQDS</sequence>
<dbReference type="GO" id="GO:0047470">
    <property type="term" value="F:(1,4)-alpha-D-glucan 1-alpha-D-glucosylmutase activity"/>
    <property type="evidence" value="ECO:0007669"/>
    <property type="project" value="TreeGrafter"/>
</dbReference>
<dbReference type="Gene3D" id="3.20.20.80">
    <property type="entry name" value="Glycosidases"/>
    <property type="match status" value="4"/>
</dbReference>
<gene>
    <name evidence="2" type="primary">treY</name>
    <name evidence="2" type="ORF">D3H65_01445</name>
</gene>
<dbReference type="InterPro" id="IPR012767">
    <property type="entry name" value="Trehalose_TreY"/>
</dbReference>
<dbReference type="SUPFAM" id="SSF51445">
    <property type="entry name" value="(Trans)glycosidases"/>
    <property type="match status" value="1"/>
</dbReference>
<evidence type="ECO:0000313" key="2">
    <source>
        <dbReference type="EMBL" id="AXY72715.1"/>
    </source>
</evidence>
<dbReference type="Pfam" id="PF00128">
    <property type="entry name" value="Alpha-amylase"/>
    <property type="match status" value="1"/>
</dbReference>
<dbReference type="PANTHER" id="PTHR10357:SF216">
    <property type="entry name" value="MALTOOLIGOSYL TREHALOSE SYNTHASE-RELATED"/>
    <property type="match status" value="1"/>
</dbReference>
<dbReference type="AlphaFoldDB" id="A0A3B7MM73"/>
<dbReference type="Gene3D" id="3.30.1590.10">
    <property type="entry name" value="Maltooligosyl trehalose synthase, domain 2"/>
    <property type="match status" value="1"/>
</dbReference>
<evidence type="ECO:0000313" key="3">
    <source>
        <dbReference type="Proteomes" id="UP000263900"/>
    </source>
</evidence>
<dbReference type="CDD" id="cd11336">
    <property type="entry name" value="AmyAc_MTSase"/>
    <property type="match status" value="1"/>
</dbReference>
<reference evidence="2 3" key="1">
    <citation type="submission" date="2018-09" db="EMBL/GenBank/DDBJ databases">
        <title>Genome sequencing of strain 6GH32-13.</title>
        <authorList>
            <person name="Weon H.-Y."/>
            <person name="Heo J."/>
            <person name="Kwon S.-W."/>
        </authorList>
    </citation>
    <scope>NUCLEOTIDE SEQUENCE [LARGE SCALE GENOMIC DNA]</scope>
    <source>
        <strain evidence="2 3">5GH32-13</strain>
    </source>
</reference>
<dbReference type="SMART" id="SM00642">
    <property type="entry name" value="Aamy"/>
    <property type="match status" value="1"/>
</dbReference>
<keyword evidence="3" id="KW-1185">Reference proteome</keyword>
<dbReference type="GO" id="GO:0005992">
    <property type="term" value="P:trehalose biosynthetic process"/>
    <property type="evidence" value="ECO:0007669"/>
    <property type="project" value="TreeGrafter"/>
</dbReference>
<evidence type="ECO:0000259" key="1">
    <source>
        <dbReference type="SMART" id="SM00642"/>
    </source>
</evidence>
<dbReference type="EMBL" id="CP032157">
    <property type="protein sequence ID" value="AXY72715.1"/>
    <property type="molecule type" value="Genomic_DNA"/>
</dbReference>
<protein>
    <submittedName>
        <fullName evidence="2">Malto-oligosyltrehalose synthase</fullName>
    </submittedName>
</protein>
<accession>A0A3B7MM73</accession>
<dbReference type="Proteomes" id="UP000263900">
    <property type="component" value="Chromosome"/>
</dbReference>
<name>A0A3B7MM73_9BACT</name>
<dbReference type="InterPro" id="IPR006047">
    <property type="entry name" value="GH13_cat_dom"/>
</dbReference>
<dbReference type="PANTHER" id="PTHR10357">
    <property type="entry name" value="ALPHA-AMYLASE FAMILY MEMBER"/>
    <property type="match status" value="1"/>
</dbReference>
<organism evidence="2 3">
    <name type="scientific">Paraflavitalea soli</name>
    <dbReference type="NCBI Taxonomy" id="2315862"/>
    <lineage>
        <taxon>Bacteria</taxon>
        <taxon>Pseudomonadati</taxon>
        <taxon>Bacteroidota</taxon>
        <taxon>Chitinophagia</taxon>
        <taxon>Chitinophagales</taxon>
        <taxon>Chitinophagaceae</taxon>
        <taxon>Paraflavitalea</taxon>
    </lineage>
</organism>
<dbReference type="KEGG" id="pseg:D3H65_01445"/>
<dbReference type="GO" id="GO:0030980">
    <property type="term" value="P:alpha-glucan catabolic process"/>
    <property type="evidence" value="ECO:0007669"/>
    <property type="project" value="TreeGrafter"/>
</dbReference>